<keyword evidence="1" id="KW-0805">Transcription regulation</keyword>
<dbReference type="InterPro" id="IPR047057">
    <property type="entry name" value="MerR_fam"/>
</dbReference>
<dbReference type="PANTHER" id="PTHR30204:SF94">
    <property type="entry name" value="HEAVY METAL-DEPENDENT TRANSCRIPTIONAL REGULATOR HI_0293-RELATED"/>
    <property type="match status" value="1"/>
</dbReference>
<organism evidence="6 7">
    <name type="scientific">Paraburkholderia phenazinium</name>
    <dbReference type="NCBI Taxonomy" id="60549"/>
    <lineage>
        <taxon>Bacteria</taxon>
        <taxon>Pseudomonadati</taxon>
        <taxon>Pseudomonadota</taxon>
        <taxon>Betaproteobacteria</taxon>
        <taxon>Burkholderiales</taxon>
        <taxon>Burkholderiaceae</taxon>
        <taxon>Paraburkholderia</taxon>
    </lineage>
</organism>
<evidence type="ECO:0000313" key="7">
    <source>
        <dbReference type="Proteomes" id="UP000199706"/>
    </source>
</evidence>
<evidence type="ECO:0000256" key="1">
    <source>
        <dbReference type="ARBA" id="ARBA00023015"/>
    </source>
</evidence>
<dbReference type="GO" id="GO:0003700">
    <property type="term" value="F:DNA-binding transcription factor activity"/>
    <property type="evidence" value="ECO:0007669"/>
    <property type="project" value="InterPro"/>
</dbReference>
<evidence type="ECO:0000313" key="6">
    <source>
        <dbReference type="EMBL" id="SDH07280.1"/>
    </source>
</evidence>
<keyword evidence="2 6" id="KW-0238">DNA-binding</keyword>
<evidence type="ECO:0000259" key="5">
    <source>
        <dbReference type="PROSITE" id="PS50937"/>
    </source>
</evidence>
<dbReference type="AlphaFoldDB" id="A0A1G7ZGQ1"/>
<proteinExistence type="predicted"/>
<evidence type="ECO:0000256" key="2">
    <source>
        <dbReference type="ARBA" id="ARBA00023125"/>
    </source>
</evidence>
<dbReference type="GO" id="GO:0003677">
    <property type="term" value="F:DNA binding"/>
    <property type="evidence" value="ECO:0007669"/>
    <property type="project" value="UniProtKB-KW"/>
</dbReference>
<gene>
    <name evidence="6" type="ORF">SAMN05216466_1076</name>
</gene>
<dbReference type="Gene3D" id="1.10.1660.10">
    <property type="match status" value="1"/>
</dbReference>
<dbReference type="EMBL" id="FNCJ01000007">
    <property type="protein sequence ID" value="SDH07280.1"/>
    <property type="molecule type" value="Genomic_DNA"/>
</dbReference>
<keyword evidence="4" id="KW-0175">Coiled coil</keyword>
<dbReference type="PANTHER" id="PTHR30204">
    <property type="entry name" value="REDOX-CYCLING DRUG-SENSING TRANSCRIPTIONAL ACTIVATOR SOXR"/>
    <property type="match status" value="1"/>
</dbReference>
<dbReference type="SUPFAM" id="SSF46955">
    <property type="entry name" value="Putative DNA-binding domain"/>
    <property type="match status" value="1"/>
</dbReference>
<evidence type="ECO:0000256" key="3">
    <source>
        <dbReference type="ARBA" id="ARBA00023163"/>
    </source>
</evidence>
<dbReference type="OrthoDB" id="5297305at2"/>
<feature type="domain" description="HTH merR-type" evidence="5">
    <location>
        <begin position="1"/>
        <end position="69"/>
    </location>
</feature>
<accession>A0A1G7ZGQ1</accession>
<protein>
    <submittedName>
        <fullName evidence="6">DNA-binding transcriptional regulator, MerR family</fullName>
    </submittedName>
</protein>
<sequence>MKIGKLAELSGLTASRIRFYEATGVIKAVERTANGYRDYPPEALSMLEIIASAQRAGFSLEQIRHLLPTGQGSWQHESLVEALKHKVTEIEEMQERLNQNRAQLLVAIESIENRPANLNCSDRKEWVMGRLRDNGGVPERKKGSR</sequence>
<dbReference type="InterPro" id="IPR000551">
    <property type="entry name" value="MerR-type_HTH_dom"/>
</dbReference>
<evidence type="ECO:0000256" key="4">
    <source>
        <dbReference type="SAM" id="Coils"/>
    </source>
</evidence>
<dbReference type="PROSITE" id="PS00552">
    <property type="entry name" value="HTH_MERR_1"/>
    <property type="match status" value="1"/>
</dbReference>
<dbReference type="Pfam" id="PF13411">
    <property type="entry name" value="MerR_1"/>
    <property type="match status" value="1"/>
</dbReference>
<dbReference type="PROSITE" id="PS50937">
    <property type="entry name" value="HTH_MERR_2"/>
    <property type="match status" value="1"/>
</dbReference>
<reference evidence="6 7" key="1">
    <citation type="submission" date="2016-10" db="EMBL/GenBank/DDBJ databases">
        <authorList>
            <person name="de Groot N.N."/>
        </authorList>
    </citation>
    <scope>NUCLEOTIDE SEQUENCE [LARGE SCALE GENOMIC DNA]</scope>
    <source>
        <strain evidence="6 7">LMG 2247</strain>
    </source>
</reference>
<name>A0A1G7ZGQ1_9BURK</name>
<keyword evidence="3" id="KW-0804">Transcription</keyword>
<dbReference type="Proteomes" id="UP000199706">
    <property type="component" value="Unassembled WGS sequence"/>
</dbReference>
<dbReference type="PRINTS" id="PR00040">
    <property type="entry name" value="HTHMERR"/>
</dbReference>
<feature type="coiled-coil region" evidence="4">
    <location>
        <begin position="76"/>
        <end position="114"/>
    </location>
</feature>
<dbReference type="SMART" id="SM00422">
    <property type="entry name" value="HTH_MERR"/>
    <property type="match status" value="1"/>
</dbReference>
<dbReference type="RefSeq" id="WP_090685676.1">
    <property type="nucleotide sequence ID" value="NZ_CADERL010000025.1"/>
</dbReference>
<dbReference type="InterPro" id="IPR009061">
    <property type="entry name" value="DNA-bd_dom_put_sf"/>
</dbReference>